<proteinExistence type="predicted"/>
<accession>A0ABN8XGU0</accession>
<dbReference type="Proteomes" id="UP001161497">
    <property type="component" value="Chromosome"/>
</dbReference>
<evidence type="ECO:0000313" key="2">
    <source>
        <dbReference type="EMBL" id="CAI9085606.1"/>
    </source>
</evidence>
<dbReference type="RefSeq" id="WP_009058688.1">
    <property type="nucleotide sequence ID" value="NZ_JAHXRZ010000008.1"/>
</dbReference>
<evidence type="ECO:0000313" key="3">
    <source>
        <dbReference type="Proteomes" id="UP001161497"/>
    </source>
</evidence>
<gene>
    <name evidence="2" type="ORF">MFUM_1250</name>
</gene>
<feature type="region of interest" description="Disordered" evidence="1">
    <location>
        <begin position="1"/>
        <end position="21"/>
    </location>
</feature>
<reference evidence="2" key="1">
    <citation type="submission" date="2023-03" db="EMBL/GenBank/DDBJ databases">
        <authorList>
            <person name="Cremers G."/>
            <person name="Picone N."/>
        </authorList>
    </citation>
    <scope>NUCLEOTIDE SEQUENCE</scope>
    <source>
        <strain evidence="2">Sample_alias</strain>
    </source>
</reference>
<sequence>MPTQHELVRRPAAEEEGKKQKRDLPFGRFVSSGRSSYFCGEKPSIIPLCLSILIGEEGCYIPAVAKGPAEGQWKAAENTIKPFGELRGQHLLELPLLDLRGEGRGIYHPHESLIQQGDSSAFVLQNGNLGRHPPCSEREGGWRSII</sequence>
<evidence type="ECO:0000256" key="1">
    <source>
        <dbReference type="SAM" id="MobiDB-lite"/>
    </source>
</evidence>
<protein>
    <submittedName>
        <fullName evidence="2">Uncharacterized protein</fullName>
    </submittedName>
</protein>
<dbReference type="EMBL" id="OX458932">
    <property type="protein sequence ID" value="CAI9085606.1"/>
    <property type="molecule type" value="Genomic_DNA"/>
</dbReference>
<organism evidence="2 3">
    <name type="scientific">Candidatus Methylacidiphilum fumarolicum</name>
    <dbReference type="NCBI Taxonomy" id="591154"/>
    <lineage>
        <taxon>Bacteria</taxon>
        <taxon>Pseudomonadati</taxon>
        <taxon>Verrucomicrobiota</taxon>
        <taxon>Methylacidiphilae</taxon>
        <taxon>Methylacidiphilales</taxon>
        <taxon>Methylacidiphilaceae</taxon>
        <taxon>Methylacidiphilum (ex Ratnadevi et al. 2023)</taxon>
    </lineage>
</organism>
<name>A0ABN8XGU0_9BACT</name>
<keyword evidence="3" id="KW-1185">Reference proteome</keyword>